<dbReference type="GO" id="GO:0016788">
    <property type="term" value="F:hydrolase activity, acting on ester bonds"/>
    <property type="evidence" value="ECO:0007669"/>
    <property type="project" value="UniProtKB-ARBA"/>
</dbReference>
<name>H8Z640_9GAMM</name>
<dbReference type="EMBL" id="JH603170">
    <property type="protein sequence ID" value="EIC19607.1"/>
    <property type="molecule type" value="Genomic_DNA"/>
</dbReference>
<gene>
    <name evidence="2" type="ORF">Thi970DRAFT_03190</name>
</gene>
<evidence type="ECO:0000313" key="3">
    <source>
        <dbReference type="Proteomes" id="UP000002964"/>
    </source>
</evidence>
<feature type="domain" description="SGNH hydrolase-type esterase" evidence="1">
    <location>
        <begin position="62"/>
        <end position="167"/>
    </location>
</feature>
<reference evidence="3" key="1">
    <citation type="submission" date="2011-06" db="EMBL/GenBank/DDBJ databases">
        <authorList>
            <consortium name="US DOE Joint Genome Institute (JGI-PGF)"/>
            <person name="Lucas S."/>
            <person name="Han J."/>
            <person name="Lapidus A."/>
            <person name="Cheng J.-F."/>
            <person name="Goodwin L."/>
            <person name="Pitluck S."/>
            <person name="Peters L."/>
            <person name="Land M.L."/>
            <person name="Hauser L."/>
            <person name="Vogl K."/>
            <person name="Liu Z."/>
            <person name="Overmann J."/>
            <person name="Frigaard N.-U."/>
            <person name="Bryant D.A."/>
            <person name="Woyke T.J."/>
        </authorList>
    </citation>
    <scope>NUCLEOTIDE SEQUENCE [LARGE SCALE GENOMIC DNA]</scope>
    <source>
        <strain evidence="3">970</strain>
    </source>
</reference>
<dbReference type="eggNOG" id="ENOG50342QT">
    <property type="taxonomic scope" value="Bacteria"/>
</dbReference>
<dbReference type="InterPro" id="IPR036514">
    <property type="entry name" value="SGNH_hydro_sf"/>
</dbReference>
<dbReference type="SUPFAM" id="SSF52266">
    <property type="entry name" value="SGNH hydrolase"/>
    <property type="match status" value="1"/>
</dbReference>
<evidence type="ECO:0000259" key="1">
    <source>
        <dbReference type="Pfam" id="PF13472"/>
    </source>
</evidence>
<dbReference type="Pfam" id="PF13472">
    <property type="entry name" value="Lipase_GDSL_2"/>
    <property type="match status" value="1"/>
</dbReference>
<dbReference type="HOGENOM" id="CLU_1474539_0_0_6"/>
<keyword evidence="3" id="KW-1185">Reference proteome</keyword>
<dbReference type="AlphaFoldDB" id="H8Z640"/>
<dbReference type="InterPro" id="IPR013830">
    <property type="entry name" value="SGNH_hydro"/>
</dbReference>
<evidence type="ECO:0000313" key="2">
    <source>
        <dbReference type="EMBL" id="EIC19607.1"/>
    </source>
</evidence>
<organism evidence="2 3">
    <name type="scientific">Thiorhodovibrio frisius</name>
    <dbReference type="NCBI Taxonomy" id="631362"/>
    <lineage>
        <taxon>Bacteria</taxon>
        <taxon>Pseudomonadati</taxon>
        <taxon>Pseudomonadota</taxon>
        <taxon>Gammaproteobacteria</taxon>
        <taxon>Chromatiales</taxon>
        <taxon>Chromatiaceae</taxon>
        <taxon>Thiorhodovibrio</taxon>
    </lineage>
</organism>
<reference evidence="2 3" key="2">
    <citation type="submission" date="2011-11" db="EMBL/GenBank/DDBJ databases">
        <authorList>
            <consortium name="US DOE Joint Genome Institute"/>
            <person name="Lucas S."/>
            <person name="Han J."/>
            <person name="Lapidus A."/>
            <person name="Cheng J.-F."/>
            <person name="Goodwin L."/>
            <person name="Pitluck S."/>
            <person name="Peters L."/>
            <person name="Ovchinnikova G."/>
            <person name="Zhang X."/>
            <person name="Detter J.C."/>
            <person name="Han C."/>
            <person name="Tapia R."/>
            <person name="Land M."/>
            <person name="Hauser L."/>
            <person name="Kyrpides N."/>
            <person name="Ivanova N."/>
            <person name="Pagani I."/>
            <person name="Vogl K."/>
            <person name="Liu Z."/>
            <person name="Overmann J."/>
            <person name="Frigaard N.-U."/>
            <person name="Bryant D."/>
            <person name="Woyke T."/>
        </authorList>
    </citation>
    <scope>NUCLEOTIDE SEQUENCE [LARGE SCALE GENOMIC DNA]</scope>
    <source>
        <strain evidence="2 3">970</strain>
    </source>
</reference>
<proteinExistence type="predicted"/>
<sequence length="183" mass="20687">MLINILWNDLWYSTVLNWYPALLVYQQPPLWLSRLMQHSALVRAIILQAPPDQEHLVDRLNALALAHYQENLQAMVELAAARGVAVHFVEPPFSPELMPPEGLNEFHVRYTKPFFLATANRYRAALQEVAATHNVPVLDHRLSLNQGGGPAALFLVPLHPTAEGNRLMAEDVFMGVQPLTDRR</sequence>
<accession>H8Z640</accession>
<dbReference type="Gene3D" id="3.40.50.1110">
    <property type="entry name" value="SGNH hydrolase"/>
    <property type="match status" value="1"/>
</dbReference>
<dbReference type="Proteomes" id="UP000002964">
    <property type="component" value="Unassembled WGS sequence"/>
</dbReference>
<dbReference type="RefSeq" id="WP_009150012.1">
    <property type="nucleotide sequence ID" value="NZ_CP121471.1"/>
</dbReference>
<protein>
    <recommendedName>
        <fullName evidence="1">SGNH hydrolase-type esterase domain-containing protein</fullName>
    </recommendedName>
</protein>